<evidence type="ECO:0000256" key="1">
    <source>
        <dbReference type="SAM" id="Phobius"/>
    </source>
</evidence>
<organism evidence="2 3">
    <name type="scientific">Halomicrobium mukohataei</name>
    <dbReference type="NCBI Taxonomy" id="57705"/>
    <lineage>
        <taxon>Archaea</taxon>
        <taxon>Methanobacteriati</taxon>
        <taxon>Methanobacteriota</taxon>
        <taxon>Stenosarchaea group</taxon>
        <taxon>Halobacteria</taxon>
        <taxon>Halobacteriales</taxon>
        <taxon>Haloarculaceae</taxon>
        <taxon>Halomicrobium</taxon>
    </lineage>
</organism>
<name>A0A847TWG7_9EURY</name>
<dbReference type="GeneID" id="94361781"/>
<dbReference type="OrthoDB" id="280951at2157"/>
<proteinExistence type="predicted"/>
<protein>
    <recommendedName>
        <fullName evidence="4">Peptidoglycan-binding protein</fullName>
    </recommendedName>
</protein>
<dbReference type="EMBL" id="WOYG01000001">
    <property type="protein sequence ID" value="NLV10382.1"/>
    <property type="molecule type" value="Genomic_DNA"/>
</dbReference>
<evidence type="ECO:0008006" key="4">
    <source>
        <dbReference type="Google" id="ProtNLM"/>
    </source>
</evidence>
<dbReference type="Pfam" id="PF19139">
    <property type="entry name" value="DUF5822"/>
    <property type="match status" value="1"/>
</dbReference>
<reference evidence="2" key="1">
    <citation type="submission" date="2019-12" db="EMBL/GenBank/DDBJ databases">
        <title>Whole-genome sequence of Halomicrobium mukohataei pws1.</title>
        <authorList>
            <person name="Verma D.K."/>
            <person name="Gopal K."/>
            <person name="Prasad E.S."/>
        </authorList>
    </citation>
    <scope>NUCLEOTIDE SEQUENCE</scope>
    <source>
        <strain evidence="2">Pws1</strain>
    </source>
</reference>
<accession>A0A847TWG7</accession>
<evidence type="ECO:0000313" key="2">
    <source>
        <dbReference type="EMBL" id="NLV10382.1"/>
    </source>
</evidence>
<keyword evidence="1" id="KW-0472">Membrane</keyword>
<dbReference type="InterPro" id="IPR043860">
    <property type="entry name" value="DUF5822"/>
</dbReference>
<gene>
    <name evidence="2" type="ORF">GOC74_10630</name>
</gene>
<dbReference type="RefSeq" id="WP_170094085.1">
    <property type="nucleotide sequence ID" value="NZ_WOYG01000001.1"/>
</dbReference>
<feature type="transmembrane region" description="Helical" evidence="1">
    <location>
        <begin position="16"/>
        <end position="39"/>
    </location>
</feature>
<keyword evidence="1" id="KW-0812">Transmembrane</keyword>
<keyword evidence="1" id="KW-1133">Transmembrane helix</keyword>
<feature type="transmembrane region" description="Helical" evidence="1">
    <location>
        <begin position="51"/>
        <end position="71"/>
    </location>
</feature>
<dbReference type="Proteomes" id="UP000608662">
    <property type="component" value="Unassembled WGS sequence"/>
</dbReference>
<sequence>MPHVEETDPDGVDFGWVMQMTFVTTILVGAPIVATLSLFVQLTGWAEWAEFAIRVGAVVWFCTAAGVYAYARYRE</sequence>
<evidence type="ECO:0000313" key="3">
    <source>
        <dbReference type="Proteomes" id="UP000608662"/>
    </source>
</evidence>
<dbReference type="AlphaFoldDB" id="A0A847TWG7"/>
<comment type="caution">
    <text evidence="2">The sequence shown here is derived from an EMBL/GenBank/DDBJ whole genome shotgun (WGS) entry which is preliminary data.</text>
</comment>